<evidence type="ECO:0000256" key="4">
    <source>
        <dbReference type="ARBA" id="ARBA00022833"/>
    </source>
</evidence>
<evidence type="ECO:0000256" key="2">
    <source>
        <dbReference type="ARBA" id="ARBA00022723"/>
    </source>
</evidence>
<dbReference type="EMBL" id="JAGFBR010000013">
    <property type="protein sequence ID" value="KAH0456884.1"/>
    <property type="molecule type" value="Genomic_DNA"/>
</dbReference>
<dbReference type="AlphaFoldDB" id="A0AAV7G4S5"/>
<dbReference type="Proteomes" id="UP000775213">
    <property type="component" value="Unassembled WGS sequence"/>
</dbReference>
<dbReference type="InterPro" id="IPR051140">
    <property type="entry name" value="GATA_TF"/>
</dbReference>
<name>A0AAV7G4S5_DENCH</name>
<dbReference type="InterPro" id="IPR000679">
    <property type="entry name" value="Znf_GATA"/>
</dbReference>
<evidence type="ECO:0000256" key="5">
    <source>
        <dbReference type="ARBA" id="ARBA00023159"/>
    </source>
</evidence>
<comment type="caution">
    <text evidence="9">The sequence shown here is derived from an EMBL/GenBank/DDBJ whole genome shotgun (WGS) entry which is preliminary data.</text>
</comment>
<dbReference type="SMART" id="SM00401">
    <property type="entry name" value="ZnF_GATA"/>
    <property type="match status" value="1"/>
</dbReference>
<dbReference type="PANTHER" id="PTHR45658">
    <property type="entry name" value="GATA TRANSCRIPTION FACTOR"/>
    <property type="match status" value="1"/>
</dbReference>
<dbReference type="Gene3D" id="3.30.50.10">
    <property type="entry name" value="Erythroid Transcription Factor GATA-1, subunit A"/>
    <property type="match status" value="1"/>
</dbReference>
<gene>
    <name evidence="9" type="ORF">IEQ34_014791</name>
</gene>
<dbReference type="CDD" id="cd00202">
    <property type="entry name" value="ZnF_GATA"/>
    <property type="match status" value="1"/>
</dbReference>
<feature type="domain" description="GATA-type" evidence="8">
    <location>
        <begin position="188"/>
        <end position="224"/>
    </location>
</feature>
<dbReference type="FunFam" id="3.30.50.10:FF:000018">
    <property type="entry name" value="GATA transcription factor"/>
    <property type="match status" value="1"/>
</dbReference>
<keyword evidence="3 6" id="KW-0863">Zinc-finger</keyword>
<feature type="compositionally biased region" description="Low complexity" evidence="7">
    <location>
        <begin position="149"/>
        <end position="171"/>
    </location>
</feature>
<reference evidence="9 10" key="1">
    <citation type="journal article" date="2021" name="Hortic Res">
        <title>Chromosome-scale assembly of the Dendrobium chrysotoxum genome enhances the understanding of orchid evolution.</title>
        <authorList>
            <person name="Zhang Y."/>
            <person name="Zhang G.Q."/>
            <person name="Zhang D."/>
            <person name="Liu X.D."/>
            <person name="Xu X.Y."/>
            <person name="Sun W.H."/>
            <person name="Yu X."/>
            <person name="Zhu X."/>
            <person name="Wang Z.W."/>
            <person name="Zhao X."/>
            <person name="Zhong W.Y."/>
            <person name="Chen H."/>
            <person name="Yin W.L."/>
            <person name="Huang T."/>
            <person name="Niu S.C."/>
            <person name="Liu Z.J."/>
        </authorList>
    </citation>
    <scope>NUCLEOTIDE SEQUENCE [LARGE SCALE GENOMIC DNA]</scope>
    <source>
        <strain evidence="9">Lindl</strain>
    </source>
</reference>
<dbReference type="GO" id="GO:0008270">
    <property type="term" value="F:zinc ion binding"/>
    <property type="evidence" value="ECO:0007669"/>
    <property type="project" value="UniProtKB-KW"/>
</dbReference>
<dbReference type="GO" id="GO:0005634">
    <property type="term" value="C:nucleus"/>
    <property type="evidence" value="ECO:0007669"/>
    <property type="project" value="TreeGrafter"/>
</dbReference>
<dbReference type="SUPFAM" id="SSF57716">
    <property type="entry name" value="Glucocorticoid receptor-like (DNA-binding domain)"/>
    <property type="match status" value="1"/>
</dbReference>
<evidence type="ECO:0000313" key="9">
    <source>
        <dbReference type="EMBL" id="KAH0456884.1"/>
    </source>
</evidence>
<keyword evidence="5" id="KW-0010">Activator</keyword>
<dbReference type="GO" id="GO:0043565">
    <property type="term" value="F:sequence-specific DNA binding"/>
    <property type="evidence" value="ECO:0007669"/>
    <property type="project" value="InterPro"/>
</dbReference>
<evidence type="ECO:0000259" key="8">
    <source>
        <dbReference type="PROSITE" id="PS50114"/>
    </source>
</evidence>
<dbReference type="GO" id="GO:0006355">
    <property type="term" value="P:regulation of DNA-templated transcription"/>
    <property type="evidence" value="ECO:0007669"/>
    <property type="project" value="InterPro"/>
</dbReference>
<keyword evidence="4" id="KW-0862">Zinc</keyword>
<evidence type="ECO:0000256" key="6">
    <source>
        <dbReference type="PROSITE-ProRule" id="PRU00094"/>
    </source>
</evidence>
<evidence type="ECO:0000256" key="1">
    <source>
        <dbReference type="ARBA" id="ARBA00005694"/>
    </source>
</evidence>
<comment type="similarity">
    <text evidence="1">Belongs to the type IV zinc-finger family. Class A subfamily.</text>
</comment>
<dbReference type="Pfam" id="PF00320">
    <property type="entry name" value="GATA"/>
    <property type="match status" value="1"/>
</dbReference>
<protein>
    <recommendedName>
        <fullName evidence="8">GATA-type domain-containing protein</fullName>
    </recommendedName>
</protein>
<organism evidence="9 10">
    <name type="scientific">Dendrobium chrysotoxum</name>
    <name type="common">Orchid</name>
    <dbReference type="NCBI Taxonomy" id="161865"/>
    <lineage>
        <taxon>Eukaryota</taxon>
        <taxon>Viridiplantae</taxon>
        <taxon>Streptophyta</taxon>
        <taxon>Embryophyta</taxon>
        <taxon>Tracheophyta</taxon>
        <taxon>Spermatophyta</taxon>
        <taxon>Magnoliopsida</taxon>
        <taxon>Liliopsida</taxon>
        <taxon>Asparagales</taxon>
        <taxon>Orchidaceae</taxon>
        <taxon>Epidendroideae</taxon>
        <taxon>Malaxideae</taxon>
        <taxon>Dendrobiinae</taxon>
        <taxon>Dendrobium</taxon>
    </lineage>
</organism>
<dbReference type="GO" id="GO:0030154">
    <property type="term" value="P:cell differentiation"/>
    <property type="evidence" value="ECO:0007669"/>
    <property type="project" value="TreeGrafter"/>
</dbReference>
<proteinExistence type="inferred from homology"/>
<evidence type="ECO:0000256" key="3">
    <source>
        <dbReference type="ARBA" id="ARBA00022771"/>
    </source>
</evidence>
<evidence type="ECO:0000313" key="10">
    <source>
        <dbReference type="Proteomes" id="UP000775213"/>
    </source>
</evidence>
<evidence type="ECO:0000256" key="7">
    <source>
        <dbReference type="SAM" id="MobiDB-lite"/>
    </source>
</evidence>
<dbReference type="PROSITE" id="PS00344">
    <property type="entry name" value="GATA_ZN_FINGER_1"/>
    <property type="match status" value="1"/>
</dbReference>
<dbReference type="PROSITE" id="PS50114">
    <property type="entry name" value="GATA_ZN_FINGER_2"/>
    <property type="match status" value="1"/>
</dbReference>
<dbReference type="InterPro" id="IPR013088">
    <property type="entry name" value="Znf_NHR/GATA"/>
</dbReference>
<sequence>MDGLNETISSVEEAPVVEEFQVDDLLDLRGLPEPEKNEKEVDGDAKGVVFVSFEKESLPLSGISLPEETDAADLEWLSRFVHDCHSEYQPAFASLKEKETACFPTKQPSRLDVWRVKKEALIPVKAKRSKRHRGTGAFWFIFSTSAVSSITSSPSSSSSCSSSSSYKSQESYQKKRGRKPNSSTAGGVSGERQCTHCGVQKTPQWRAGPHGPKTLCNACGVRFKSGRLLPEYRPACSPTFVNNIHSNKHRKVLEMRRKNEGQLFSATAQPVKDRGLSTLGSLPVASNILLRNANIKRMESEHTIAISRCKDNLCCCASTAVIAATASLPRIDIKGNLQVLHLLLIKLVSEQILGLFLGYFCENQRLFFVRKRDCLLFFGVKIQIFESTKIRILMAAKKVDALEQRLKWEMSQSNNGEE</sequence>
<keyword evidence="2" id="KW-0479">Metal-binding</keyword>
<feature type="region of interest" description="Disordered" evidence="7">
    <location>
        <begin position="149"/>
        <end position="193"/>
    </location>
</feature>
<dbReference type="PANTHER" id="PTHR45658:SF92">
    <property type="entry name" value="GATA TRANSCRIPTION FACTOR 5"/>
    <property type="match status" value="1"/>
</dbReference>
<keyword evidence="10" id="KW-1185">Reference proteome</keyword>
<accession>A0AAV7G4S5</accession>